<evidence type="ECO:0000313" key="3">
    <source>
        <dbReference type="EMBL" id="SVA24528.1"/>
    </source>
</evidence>
<evidence type="ECO:0008006" key="4">
    <source>
        <dbReference type="Google" id="ProtNLM"/>
    </source>
</evidence>
<reference evidence="3" key="1">
    <citation type="submission" date="2018-05" db="EMBL/GenBank/DDBJ databases">
        <authorList>
            <person name="Lanie J.A."/>
            <person name="Ng W.-L."/>
            <person name="Kazmierczak K.M."/>
            <person name="Andrzejewski T.M."/>
            <person name="Davidsen T.M."/>
            <person name="Wayne K.J."/>
            <person name="Tettelin H."/>
            <person name="Glass J.I."/>
            <person name="Rusch D."/>
            <person name="Podicherti R."/>
            <person name="Tsui H.-C.T."/>
            <person name="Winkler M.E."/>
        </authorList>
    </citation>
    <scope>NUCLEOTIDE SEQUENCE</scope>
</reference>
<feature type="domain" description="Peptidoglycan beta-N-acetylmuramidase NamZ N-terminal" evidence="1">
    <location>
        <begin position="41"/>
        <end position="241"/>
    </location>
</feature>
<dbReference type="GO" id="GO:0033922">
    <property type="term" value="F:peptidoglycan beta-N-acetylmuramidase activity"/>
    <property type="evidence" value="ECO:0007669"/>
    <property type="project" value="InterPro"/>
</dbReference>
<dbReference type="PANTHER" id="PTHR42915">
    <property type="entry name" value="HYPOTHETICAL 460 KDA PROTEIN IN FEUA-SIGW INTERGENIC REGION [PRECURSOR]"/>
    <property type="match status" value="1"/>
</dbReference>
<dbReference type="InterPro" id="IPR048502">
    <property type="entry name" value="NamZ_N"/>
</dbReference>
<name>A0A381UAD1_9ZZZZ</name>
<dbReference type="InterPro" id="IPR008302">
    <property type="entry name" value="NamZ"/>
</dbReference>
<dbReference type="Pfam" id="PF07075">
    <property type="entry name" value="NamZ_N"/>
    <property type="match status" value="1"/>
</dbReference>
<gene>
    <name evidence="3" type="ORF">METZ01_LOCUS77382</name>
</gene>
<dbReference type="Pfam" id="PF20732">
    <property type="entry name" value="NamZ_C"/>
    <property type="match status" value="1"/>
</dbReference>
<dbReference type="Gene3D" id="3.40.50.12170">
    <property type="entry name" value="Uncharacterised protein PF07075, DUF1343"/>
    <property type="match status" value="1"/>
</dbReference>
<dbReference type="AlphaFoldDB" id="A0A381UAD1"/>
<evidence type="ECO:0000259" key="1">
    <source>
        <dbReference type="Pfam" id="PF07075"/>
    </source>
</evidence>
<accession>A0A381UAD1</accession>
<feature type="domain" description="Peptidoglycan beta-N-acetylmuramidase NamZ C-terminal" evidence="2">
    <location>
        <begin position="246"/>
        <end position="394"/>
    </location>
</feature>
<dbReference type="Gene3D" id="3.90.1150.140">
    <property type="match status" value="1"/>
</dbReference>
<dbReference type="EMBL" id="UINC01005945">
    <property type="protein sequence ID" value="SVA24528.1"/>
    <property type="molecule type" value="Genomic_DNA"/>
</dbReference>
<sequence length="395" mass="45795">MSNIRLLFIYIFLYQPIQGKVKLGIDVLEENNFSIIKNKKVGLIINHTSINSNWRSTIEIIAESNVCELVAIFTPEHGFDGKLDEYINYGDNLIYNVPVYSLYGETLRPEKRMIRNIDYLIFDILDIGTRFYTYIGTMKYCMEVANENNIGFIVLDRPNPINGIDISGPMLKNINVFGLAGVHNLPIRHGMTPGELALLFKADEKMQLNLNIIKMEGWKREMWFDETGLPWVNPSPNIRNMNQASLYPGLGLFERLNVANKRGLPSPFEMIGAPWINAYDFVNSLNKYNLPGVNFTPIKFSPEEHKYSNELCEGIYITITDREKLEPVKLGFIIIITLYKMYPEEFDINKLWHITRSKGLIQEIKNDPSIAELIRYWNNDLDIFRNKRGQYLLYP</sequence>
<organism evidence="3">
    <name type="scientific">marine metagenome</name>
    <dbReference type="NCBI Taxonomy" id="408172"/>
    <lineage>
        <taxon>unclassified sequences</taxon>
        <taxon>metagenomes</taxon>
        <taxon>ecological metagenomes</taxon>
    </lineage>
</organism>
<protein>
    <recommendedName>
        <fullName evidence="4">DUF1343 domain-containing protein</fullName>
    </recommendedName>
</protein>
<proteinExistence type="predicted"/>
<dbReference type="PIRSF" id="PIRSF016719">
    <property type="entry name" value="UCP016719"/>
    <property type="match status" value="1"/>
</dbReference>
<evidence type="ECO:0000259" key="2">
    <source>
        <dbReference type="Pfam" id="PF20732"/>
    </source>
</evidence>
<dbReference type="InterPro" id="IPR048503">
    <property type="entry name" value="NamZ_C"/>
</dbReference>
<dbReference type="PANTHER" id="PTHR42915:SF1">
    <property type="entry name" value="PEPTIDOGLYCAN BETA-N-ACETYLMURAMIDASE NAMZ"/>
    <property type="match status" value="1"/>
</dbReference>